<dbReference type="HOGENOM" id="CLU_3367292_0_0_6"/>
<dbReference type="KEGG" id="svo:SVI_1068"/>
<keyword evidence="2" id="KW-1185">Reference proteome</keyword>
<name>D4ZH90_SHEVD</name>
<evidence type="ECO:0000313" key="2">
    <source>
        <dbReference type="Proteomes" id="UP000002350"/>
    </source>
</evidence>
<organism evidence="1 2">
    <name type="scientific">Shewanella violacea (strain JCM 10179 / CIP 106290 / LMG 19151 / DSS12)</name>
    <dbReference type="NCBI Taxonomy" id="637905"/>
    <lineage>
        <taxon>Bacteria</taxon>
        <taxon>Pseudomonadati</taxon>
        <taxon>Pseudomonadota</taxon>
        <taxon>Gammaproteobacteria</taxon>
        <taxon>Alteromonadales</taxon>
        <taxon>Shewanellaceae</taxon>
        <taxon>Shewanella</taxon>
    </lineage>
</organism>
<dbReference type="EMBL" id="AP011177">
    <property type="protein sequence ID" value="BAJ01039.1"/>
    <property type="molecule type" value="Genomic_DNA"/>
</dbReference>
<accession>D4ZH90</accession>
<protein>
    <submittedName>
        <fullName evidence="1">Uncharacterized protein</fullName>
    </submittedName>
</protein>
<proteinExistence type="predicted"/>
<reference evidence="2" key="1">
    <citation type="journal article" date="2010" name="Mol. Biosyst.">
        <title>Complete genome sequence and comparative analysis of Shewanella violacea, a psychrophilic and piezophilic bacterium from deep sea floor sediments.</title>
        <authorList>
            <person name="Aono E."/>
            <person name="Baba T."/>
            <person name="Ara T."/>
            <person name="Nishi T."/>
            <person name="Nakamichi T."/>
            <person name="Inamoto E."/>
            <person name="Toyonaga H."/>
            <person name="Hasegawa M."/>
            <person name="Takai Y."/>
            <person name="Okumura Y."/>
            <person name="Baba M."/>
            <person name="Tomita M."/>
            <person name="Kato C."/>
            <person name="Oshima T."/>
            <person name="Nakasone K."/>
            <person name="Mori H."/>
        </authorList>
    </citation>
    <scope>NUCLEOTIDE SEQUENCE [LARGE SCALE GENOMIC DNA]</scope>
    <source>
        <strain evidence="2">JCM 10179 / CIP 106290 / LMG 19151 / DSS12</strain>
    </source>
</reference>
<evidence type="ECO:0000313" key="1">
    <source>
        <dbReference type="EMBL" id="BAJ01039.1"/>
    </source>
</evidence>
<dbReference type="AlphaFoldDB" id="D4ZH90"/>
<gene>
    <name evidence="1" type="ordered locus">SVI_1068</name>
</gene>
<dbReference type="Proteomes" id="UP000002350">
    <property type="component" value="Chromosome"/>
</dbReference>
<sequence>MTFNTKQQLTAYVVESANFERATPNIIAITLVIIN</sequence>